<dbReference type="SUPFAM" id="SSF48403">
    <property type="entry name" value="Ankyrin repeat"/>
    <property type="match status" value="1"/>
</dbReference>
<feature type="repeat" description="ANK" evidence="3">
    <location>
        <begin position="181"/>
        <end position="213"/>
    </location>
</feature>
<dbReference type="PROSITE" id="PS50297">
    <property type="entry name" value="ANK_REP_REGION"/>
    <property type="match status" value="3"/>
</dbReference>
<evidence type="ECO:0000313" key="8">
    <source>
        <dbReference type="Proteomes" id="UP000663873"/>
    </source>
</evidence>
<dbReference type="AlphaFoldDB" id="A0A817NZN4"/>
<evidence type="ECO:0000313" key="5">
    <source>
        <dbReference type="EMBL" id="CAF3131517.1"/>
    </source>
</evidence>
<dbReference type="InterPro" id="IPR002110">
    <property type="entry name" value="Ankyrin_rpt"/>
</dbReference>
<dbReference type="Gene3D" id="1.25.40.20">
    <property type="entry name" value="Ankyrin repeat-containing domain"/>
    <property type="match status" value="2"/>
</dbReference>
<feature type="region of interest" description="Disordered" evidence="4">
    <location>
        <begin position="273"/>
        <end position="302"/>
    </location>
</feature>
<dbReference type="Pfam" id="PF12796">
    <property type="entry name" value="Ank_2"/>
    <property type="match status" value="1"/>
</dbReference>
<evidence type="ECO:0000256" key="3">
    <source>
        <dbReference type="PROSITE-ProRule" id="PRU00023"/>
    </source>
</evidence>
<dbReference type="EMBL" id="CAJOBP010000107">
    <property type="protein sequence ID" value="CAF4123604.1"/>
    <property type="molecule type" value="Genomic_DNA"/>
</dbReference>
<dbReference type="PROSITE" id="PS50088">
    <property type="entry name" value="ANK_REPEAT"/>
    <property type="match status" value="3"/>
</dbReference>
<dbReference type="PRINTS" id="PR01415">
    <property type="entry name" value="ANKYRIN"/>
</dbReference>
<dbReference type="Proteomes" id="UP000663873">
    <property type="component" value="Unassembled WGS sequence"/>
</dbReference>
<sequence>MSWRPWRLAFHSTKLLFSYTVPFKMKLFRDSIITGDVTKLRELSDGRPRLLQQSIDADGNTALGLALLLGEVDIVRTLLQLGSDANVANAFDGNHPLVILAKLRVEENSKTPLLAELLLDAGSDPLHEVRYQVDNAKRLDATQTPSFHETPLLCCIRFQNEILLRKMIEKEININSLNPETGTSPLMLAAALGYLNICNILIDAGAEVNASDHTGNTPLHLAVQGYGDKAPVVKLLILRGADINATNEDGFTPAMIAKNMDNDECCKLLESKINDPVEPPPQYPEPTNTTVENADENIFDLT</sequence>
<organism evidence="5 7">
    <name type="scientific">Rotaria socialis</name>
    <dbReference type="NCBI Taxonomy" id="392032"/>
    <lineage>
        <taxon>Eukaryota</taxon>
        <taxon>Metazoa</taxon>
        <taxon>Spiralia</taxon>
        <taxon>Gnathifera</taxon>
        <taxon>Rotifera</taxon>
        <taxon>Eurotatoria</taxon>
        <taxon>Bdelloidea</taxon>
        <taxon>Philodinida</taxon>
        <taxon>Philodinidae</taxon>
        <taxon>Rotaria</taxon>
    </lineage>
</organism>
<evidence type="ECO:0000313" key="7">
    <source>
        <dbReference type="Proteomes" id="UP000663825"/>
    </source>
</evidence>
<gene>
    <name evidence="5" type="ORF">TIS948_LOCUS8575</name>
    <name evidence="6" type="ORF">UJA718_LOCUS1722</name>
</gene>
<feature type="compositionally biased region" description="Acidic residues" evidence="4">
    <location>
        <begin position="293"/>
        <end position="302"/>
    </location>
</feature>
<evidence type="ECO:0000313" key="6">
    <source>
        <dbReference type="EMBL" id="CAF4123604.1"/>
    </source>
</evidence>
<reference evidence="5" key="1">
    <citation type="submission" date="2021-02" db="EMBL/GenBank/DDBJ databases">
        <authorList>
            <person name="Nowell W R."/>
        </authorList>
    </citation>
    <scope>NUCLEOTIDE SEQUENCE</scope>
</reference>
<dbReference type="EMBL" id="CAJNXB010001113">
    <property type="protein sequence ID" value="CAF3131517.1"/>
    <property type="molecule type" value="Genomic_DNA"/>
</dbReference>
<keyword evidence="1" id="KW-0677">Repeat</keyword>
<evidence type="ECO:0000256" key="1">
    <source>
        <dbReference type="ARBA" id="ARBA00022737"/>
    </source>
</evidence>
<accession>A0A817NZN4</accession>
<dbReference type="Pfam" id="PF00023">
    <property type="entry name" value="Ank"/>
    <property type="match status" value="1"/>
</dbReference>
<dbReference type="OrthoDB" id="1577640at2759"/>
<evidence type="ECO:0000256" key="2">
    <source>
        <dbReference type="ARBA" id="ARBA00023043"/>
    </source>
</evidence>
<feature type="repeat" description="ANK" evidence="3">
    <location>
        <begin position="58"/>
        <end position="90"/>
    </location>
</feature>
<feature type="repeat" description="ANK" evidence="3">
    <location>
        <begin position="214"/>
        <end position="248"/>
    </location>
</feature>
<evidence type="ECO:0000256" key="4">
    <source>
        <dbReference type="SAM" id="MobiDB-lite"/>
    </source>
</evidence>
<name>A0A817NZN4_9BILA</name>
<dbReference type="Proteomes" id="UP000663825">
    <property type="component" value="Unassembled WGS sequence"/>
</dbReference>
<comment type="caution">
    <text evidence="5">The sequence shown here is derived from an EMBL/GenBank/DDBJ whole genome shotgun (WGS) entry which is preliminary data.</text>
</comment>
<dbReference type="PANTHER" id="PTHR24198:SF165">
    <property type="entry name" value="ANKYRIN REPEAT-CONTAINING PROTEIN-RELATED"/>
    <property type="match status" value="1"/>
</dbReference>
<dbReference type="SMART" id="SM00248">
    <property type="entry name" value="ANK"/>
    <property type="match status" value="6"/>
</dbReference>
<dbReference type="InterPro" id="IPR036770">
    <property type="entry name" value="Ankyrin_rpt-contain_sf"/>
</dbReference>
<keyword evidence="2 3" id="KW-0040">ANK repeat</keyword>
<proteinExistence type="predicted"/>
<keyword evidence="8" id="KW-1185">Reference proteome</keyword>
<protein>
    <submittedName>
        <fullName evidence="5">Uncharacterized protein</fullName>
    </submittedName>
</protein>
<dbReference type="PANTHER" id="PTHR24198">
    <property type="entry name" value="ANKYRIN REPEAT AND PROTEIN KINASE DOMAIN-CONTAINING PROTEIN"/>
    <property type="match status" value="1"/>
</dbReference>